<name>A0ABX7GXP6_9GAMM</name>
<sequence>MATWVPQGVLNRLRCNIVVSNNLALNITAPYMGKNLARIAFSGKFVTKEPTATGYVNSPEPYVMASISVELLRPQVLSAAWIAQAQLYGDIGPVTIYSDASTFPALTAYETSIGDIDPGAFNGMDPVVRLTLEGKFPANSQLWNMA</sequence>
<organism evidence="1 2">
    <name type="scientific">Dyella caseinilytica</name>
    <dbReference type="NCBI Taxonomy" id="1849581"/>
    <lineage>
        <taxon>Bacteria</taxon>
        <taxon>Pseudomonadati</taxon>
        <taxon>Pseudomonadota</taxon>
        <taxon>Gammaproteobacteria</taxon>
        <taxon>Lysobacterales</taxon>
        <taxon>Rhodanobacteraceae</taxon>
        <taxon>Dyella</taxon>
    </lineage>
</organism>
<evidence type="ECO:0008006" key="3">
    <source>
        <dbReference type="Google" id="ProtNLM"/>
    </source>
</evidence>
<gene>
    <name evidence="1" type="ORF">ISN74_07975</name>
</gene>
<dbReference type="Proteomes" id="UP000663181">
    <property type="component" value="Chromosome"/>
</dbReference>
<protein>
    <recommendedName>
        <fullName evidence="3">Tail tube protein</fullName>
    </recommendedName>
</protein>
<keyword evidence="2" id="KW-1185">Reference proteome</keyword>
<proteinExistence type="predicted"/>
<reference evidence="1 2" key="1">
    <citation type="submission" date="2020-10" db="EMBL/GenBank/DDBJ databases">
        <title>Phylogeny of dyella-like bacteria.</title>
        <authorList>
            <person name="Fu J."/>
        </authorList>
    </citation>
    <scope>NUCLEOTIDE SEQUENCE [LARGE SCALE GENOMIC DNA]</scope>
    <source>
        <strain evidence="1 2">DHOB09</strain>
    </source>
</reference>
<dbReference type="EMBL" id="CP064030">
    <property type="protein sequence ID" value="QRN55256.1"/>
    <property type="molecule type" value="Genomic_DNA"/>
</dbReference>
<evidence type="ECO:0000313" key="2">
    <source>
        <dbReference type="Proteomes" id="UP000663181"/>
    </source>
</evidence>
<dbReference type="RefSeq" id="WP_188798824.1">
    <property type="nucleotide sequence ID" value="NZ_BMIZ01000001.1"/>
</dbReference>
<evidence type="ECO:0000313" key="1">
    <source>
        <dbReference type="EMBL" id="QRN55256.1"/>
    </source>
</evidence>
<accession>A0ABX7GXP6</accession>